<reference evidence="3" key="1">
    <citation type="journal article" date="2014" name="Int. J. Syst. Evol. Microbiol.">
        <title>Complete genome sequence of Corynebacterium casei LMG S-19264T (=DSM 44701T), isolated from a smear-ripened cheese.</title>
        <authorList>
            <consortium name="US DOE Joint Genome Institute (JGI-PGF)"/>
            <person name="Walter F."/>
            <person name="Albersmeier A."/>
            <person name="Kalinowski J."/>
            <person name="Ruckert C."/>
        </authorList>
    </citation>
    <scope>NUCLEOTIDE SEQUENCE</scope>
    <source>
        <strain evidence="3">CGMCC 1.15447</strain>
    </source>
</reference>
<dbReference type="RefSeq" id="WP_188759551.1">
    <property type="nucleotide sequence ID" value="NZ_BMJB01000001.1"/>
</dbReference>
<evidence type="ECO:0000313" key="4">
    <source>
        <dbReference type="Proteomes" id="UP000648801"/>
    </source>
</evidence>
<feature type="domain" description="DUF4440" evidence="2">
    <location>
        <begin position="42"/>
        <end position="151"/>
    </location>
</feature>
<proteinExistence type="predicted"/>
<dbReference type="InterPro" id="IPR032710">
    <property type="entry name" value="NTF2-like_dom_sf"/>
</dbReference>
<name>A0A916RWB0_9BACT</name>
<dbReference type="AlphaFoldDB" id="A0A916RWB0"/>
<dbReference type="EMBL" id="BMJB01000001">
    <property type="protein sequence ID" value="GGA72250.1"/>
    <property type="molecule type" value="Genomic_DNA"/>
</dbReference>
<dbReference type="Gene3D" id="3.10.450.50">
    <property type="match status" value="1"/>
</dbReference>
<dbReference type="InterPro" id="IPR027843">
    <property type="entry name" value="DUF4440"/>
</dbReference>
<reference evidence="3" key="2">
    <citation type="submission" date="2020-09" db="EMBL/GenBank/DDBJ databases">
        <authorList>
            <person name="Sun Q."/>
            <person name="Zhou Y."/>
        </authorList>
    </citation>
    <scope>NUCLEOTIDE SEQUENCE</scope>
    <source>
        <strain evidence="3">CGMCC 1.15447</strain>
    </source>
</reference>
<keyword evidence="4" id="KW-1185">Reference proteome</keyword>
<gene>
    <name evidence="3" type="ORF">GCM10011507_24830</name>
</gene>
<comment type="caution">
    <text evidence="3">The sequence shown here is derived from an EMBL/GenBank/DDBJ whole genome shotgun (WGS) entry which is preliminary data.</text>
</comment>
<evidence type="ECO:0000313" key="3">
    <source>
        <dbReference type="EMBL" id="GGA72250.1"/>
    </source>
</evidence>
<keyword evidence="1" id="KW-0732">Signal</keyword>
<evidence type="ECO:0000259" key="2">
    <source>
        <dbReference type="Pfam" id="PF14534"/>
    </source>
</evidence>
<feature type="signal peptide" evidence="1">
    <location>
        <begin position="1"/>
        <end position="17"/>
    </location>
</feature>
<dbReference type="Proteomes" id="UP000648801">
    <property type="component" value="Unassembled WGS sequence"/>
</dbReference>
<sequence length="157" mass="17619">MLFRCFCSFLLSLIVFAPPMVRAQLAPESPLHTASQQELDIVKVLLKQEAAWNHGDIDSFAAGYKNSPNIIFLTHDVSRGYAGMVDEYKRDYPTKASMGTLTYSDIEVHTLDENYAVVIGKYHLDRSKKDGGSAEGLFSLVFEKTDQGWKIILDHTT</sequence>
<organism evidence="3 4">
    <name type="scientific">Edaphobacter acidisoli</name>
    <dbReference type="NCBI Taxonomy" id="2040573"/>
    <lineage>
        <taxon>Bacteria</taxon>
        <taxon>Pseudomonadati</taxon>
        <taxon>Acidobacteriota</taxon>
        <taxon>Terriglobia</taxon>
        <taxon>Terriglobales</taxon>
        <taxon>Acidobacteriaceae</taxon>
        <taxon>Edaphobacter</taxon>
    </lineage>
</organism>
<dbReference type="SUPFAM" id="SSF54427">
    <property type="entry name" value="NTF2-like"/>
    <property type="match status" value="1"/>
</dbReference>
<accession>A0A916RWB0</accession>
<protein>
    <recommendedName>
        <fullName evidence="2">DUF4440 domain-containing protein</fullName>
    </recommendedName>
</protein>
<evidence type="ECO:0000256" key="1">
    <source>
        <dbReference type="SAM" id="SignalP"/>
    </source>
</evidence>
<dbReference type="Pfam" id="PF14534">
    <property type="entry name" value="DUF4440"/>
    <property type="match status" value="1"/>
</dbReference>
<feature type="chain" id="PRO_5037388671" description="DUF4440 domain-containing protein" evidence="1">
    <location>
        <begin position="18"/>
        <end position="157"/>
    </location>
</feature>